<reference evidence="1 2" key="1">
    <citation type="journal article" date="2007" name="PLoS Genet.">
        <title>Patterns and implications of gene gain and loss in the evolution of Prochlorococcus.</title>
        <authorList>
            <person name="Kettler G.C."/>
            <person name="Martiny A.C."/>
            <person name="Huang K."/>
            <person name="Zucker J."/>
            <person name="Coleman M.L."/>
            <person name="Rodrigue S."/>
            <person name="Chen F."/>
            <person name="Lapidus A."/>
            <person name="Ferriera S."/>
            <person name="Johnson J."/>
            <person name="Steglich C."/>
            <person name="Church G.M."/>
            <person name="Richardson P."/>
            <person name="Chisholm S.W."/>
        </authorList>
    </citation>
    <scope>NUCLEOTIDE SEQUENCE [LARGE SCALE GENOMIC DNA]</scope>
    <source>
        <strain evidence="1 2">MIT 9303</strain>
    </source>
</reference>
<dbReference type="AlphaFoldDB" id="A2C8Z5"/>
<protein>
    <recommendedName>
        <fullName evidence="3">Rho termination factor N-terminal domain-containing protein</fullName>
    </recommendedName>
</protein>
<dbReference type="KEGG" id="pmf:P9303_12061"/>
<dbReference type="HOGENOM" id="CLU_1969446_0_0_3"/>
<dbReference type="RefSeq" id="WP_011825853.1">
    <property type="nucleotide sequence ID" value="NC_008820.1"/>
</dbReference>
<accession>A2C8Z5</accession>
<evidence type="ECO:0000313" key="1">
    <source>
        <dbReference type="EMBL" id="ABM77955.1"/>
    </source>
</evidence>
<sequence>MSIADGLLAAIEEINNLDKKLARDIGEQIDSQARTLQALKNEVEAKAFAPHAFRSLPPAKKEQFEKLKVTELRAIASRMALPGRSKYTRKATIIQFLIENKAPLAPSYEQLLAFWVEHSR</sequence>
<dbReference type="STRING" id="59922.P9303_12061"/>
<evidence type="ECO:0000313" key="2">
    <source>
        <dbReference type="Proteomes" id="UP000002274"/>
    </source>
</evidence>
<dbReference type="BioCyc" id="PMAR59922:G1G80-1054-MONOMER"/>
<proteinExistence type="predicted"/>
<dbReference type="Proteomes" id="UP000002274">
    <property type="component" value="Chromosome"/>
</dbReference>
<evidence type="ECO:0008006" key="3">
    <source>
        <dbReference type="Google" id="ProtNLM"/>
    </source>
</evidence>
<dbReference type="EMBL" id="CP000554">
    <property type="protein sequence ID" value="ABM77955.1"/>
    <property type="molecule type" value="Genomic_DNA"/>
</dbReference>
<organism evidence="1 2">
    <name type="scientific">Prochlorococcus marinus (strain MIT 9303)</name>
    <dbReference type="NCBI Taxonomy" id="59922"/>
    <lineage>
        <taxon>Bacteria</taxon>
        <taxon>Bacillati</taxon>
        <taxon>Cyanobacteriota</taxon>
        <taxon>Cyanophyceae</taxon>
        <taxon>Synechococcales</taxon>
        <taxon>Prochlorococcaceae</taxon>
        <taxon>Prochlorococcus</taxon>
    </lineage>
</organism>
<name>A2C8Z5_PROM3</name>
<gene>
    <name evidence="1" type="ordered locus">P9303_12061</name>
</gene>